<evidence type="ECO:0000313" key="3">
    <source>
        <dbReference type="Proteomes" id="UP000091820"/>
    </source>
</evidence>
<reference evidence="2" key="2">
    <citation type="submission" date="2020-05" db="UniProtKB">
        <authorList>
            <consortium name="EnsemblMetazoa"/>
        </authorList>
    </citation>
    <scope>IDENTIFICATION</scope>
    <source>
        <strain evidence="2">IAEA</strain>
    </source>
</reference>
<organism evidence="2 3">
    <name type="scientific">Glossina brevipalpis</name>
    <dbReference type="NCBI Taxonomy" id="37001"/>
    <lineage>
        <taxon>Eukaryota</taxon>
        <taxon>Metazoa</taxon>
        <taxon>Ecdysozoa</taxon>
        <taxon>Arthropoda</taxon>
        <taxon>Hexapoda</taxon>
        <taxon>Insecta</taxon>
        <taxon>Pterygota</taxon>
        <taxon>Neoptera</taxon>
        <taxon>Endopterygota</taxon>
        <taxon>Diptera</taxon>
        <taxon>Brachycera</taxon>
        <taxon>Muscomorpha</taxon>
        <taxon>Hippoboscoidea</taxon>
        <taxon>Glossinidae</taxon>
        <taxon>Glossina</taxon>
    </lineage>
</organism>
<keyword evidence="1" id="KW-0472">Membrane</keyword>
<evidence type="ECO:0000313" key="2">
    <source>
        <dbReference type="EnsemblMetazoa" id="GBRI043911-PA"/>
    </source>
</evidence>
<dbReference type="Proteomes" id="UP000091820">
    <property type="component" value="Unassembled WGS sequence"/>
</dbReference>
<dbReference type="EnsemblMetazoa" id="GBRI043911-RA">
    <property type="protein sequence ID" value="GBRI043911-PA"/>
    <property type="gene ID" value="GBRI043911"/>
</dbReference>
<sequence>MIICFVKLYSTKRMNSLESQFYEAIGSLLMISKILICAPIGLQKPPNQLNHYLIYQKCLQIVWSLIIYVAIALGSYHEYFVLQSALSTVEFPFYLSETVLDILQLMYQLIEQTLKQTLTENVFHVQRKLRVLRGLYADMEDYIKHLNETFSISILLRFMASLSSLIKLTNPEDIWAAFSIIEICMQFSRIFLILHFNQGVQYEKKRAAVLFTTFRCIMERLEPTLKRNITFKFIDVRFNNTDEAVYQKLVTLHRFLEPINRFIMQLSAHPRNHIIYGIIPLNMNIMMTMFVVVSTLFIFLVQYDITYEALMNAGKRT</sequence>
<dbReference type="AlphaFoldDB" id="A0A1A9X4H7"/>
<feature type="transmembrane region" description="Helical" evidence="1">
    <location>
        <begin position="54"/>
        <end position="76"/>
    </location>
</feature>
<dbReference type="STRING" id="37001.A0A1A9X4H7"/>
<evidence type="ECO:0000256" key="1">
    <source>
        <dbReference type="SAM" id="Phobius"/>
    </source>
</evidence>
<feature type="transmembrane region" description="Helical" evidence="1">
    <location>
        <begin position="21"/>
        <end position="42"/>
    </location>
</feature>
<feature type="transmembrane region" description="Helical" evidence="1">
    <location>
        <begin position="274"/>
        <end position="301"/>
    </location>
</feature>
<keyword evidence="1" id="KW-1133">Transmembrane helix</keyword>
<name>A0A1A9X4H7_9MUSC</name>
<proteinExistence type="predicted"/>
<keyword evidence="1" id="KW-0812">Transmembrane</keyword>
<evidence type="ECO:0008006" key="4">
    <source>
        <dbReference type="Google" id="ProtNLM"/>
    </source>
</evidence>
<reference evidence="3" key="1">
    <citation type="submission" date="2014-03" db="EMBL/GenBank/DDBJ databases">
        <authorList>
            <person name="Aksoy S."/>
            <person name="Warren W."/>
            <person name="Wilson R.K."/>
        </authorList>
    </citation>
    <scope>NUCLEOTIDE SEQUENCE [LARGE SCALE GENOMIC DNA]</scope>
    <source>
        <strain evidence="3">IAEA</strain>
    </source>
</reference>
<keyword evidence="3" id="KW-1185">Reference proteome</keyword>
<dbReference type="VEuPathDB" id="VectorBase:GBRI043911"/>
<accession>A0A1A9X4H7</accession>
<protein>
    <recommendedName>
        <fullName evidence="4">Gustatory receptor</fullName>
    </recommendedName>
</protein>